<dbReference type="Pfam" id="PF13280">
    <property type="entry name" value="WYL"/>
    <property type="match status" value="1"/>
</dbReference>
<feature type="region of interest" description="Disordered" evidence="1">
    <location>
        <begin position="1"/>
        <end position="25"/>
    </location>
</feature>
<gene>
    <name evidence="3" type="ORF">SAMN05660991_00860</name>
</gene>
<proteinExistence type="predicted"/>
<evidence type="ECO:0000259" key="2">
    <source>
        <dbReference type="Pfam" id="PF13280"/>
    </source>
</evidence>
<reference evidence="4" key="1">
    <citation type="submission" date="2016-10" db="EMBL/GenBank/DDBJ databases">
        <authorList>
            <person name="Varghese N."/>
            <person name="Submissions S."/>
        </authorList>
    </citation>
    <scope>NUCLEOTIDE SEQUENCE [LARGE SCALE GENOMIC DNA]</scope>
    <source>
        <strain evidence="4">DSM 45413</strain>
    </source>
</reference>
<organism evidence="3 4">
    <name type="scientific">Trujillonella endophytica</name>
    <dbReference type="NCBI Taxonomy" id="673521"/>
    <lineage>
        <taxon>Bacteria</taxon>
        <taxon>Bacillati</taxon>
        <taxon>Actinomycetota</taxon>
        <taxon>Actinomycetes</taxon>
        <taxon>Geodermatophilales</taxon>
        <taxon>Geodermatophilaceae</taxon>
        <taxon>Trujillonella</taxon>
    </lineage>
</organism>
<dbReference type="InterPro" id="IPR026881">
    <property type="entry name" value="WYL_dom"/>
</dbReference>
<sequence>MAGASIPDVSRRTEPRHSATLPPVALTPEEAAAVAVALAAGPDGPYADAGRGALEKVLAVLEPDPQRRAQLLATSLWVSAEAGRSAELRATVERAVTQRRVVVLHYRDGKGRAGRREVEPQLLTRSSDHWYLVAWCRERQAPRWFREDRIESVELTGEAAPRRDPGIFGAPSTTHPAGRALGRGATARVPAAREPVAETLPPRLRVLQGGREG</sequence>
<dbReference type="InterPro" id="IPR051534">
    <property type="entry name" value="CBASS_pafABC_assoc_protein"/>
</dbReference>
<dbReference type="STRING" id="673521.SAMN05660991_00860"/>
<dbReference type="PROSITE" id="PS52050">
    <property type="entry name" value="WYL"/>
    <property type="match status" value="1"/>
</dbReference>
<dbReference type="PANTHER" id="PTHR34580">
    <property type="match status" value="1"/>
</dbReference>
<name>A0A1H8QY26_9ACTN</name>
<evidence type="ECO:0000256" key="1">
    <source>
        <dbReference type="SAM" id="MobiDB-lite"/>
    </source>
</evidence>
<dbReference type="AlphaFoldDB" id="A0A1H8QY26"/>
<evidence type="ECO:0000313" key="4">
    <source>
        <dbReference type="Proteomes" id="UP000198960"/>
    </source>
</evidence>
<evidence type="ECO:0000313" key="3">
    <source>
        <dbReference type="EMBL" id="SEO58784.1"/>
    </source>
</evidence>
<accession>A0A1H8QY26</accession>
<feature type="region of interest" description="Disordered" evidence="1">
    <location>
        <begin position="161"/>
        <end position="195"/>
    </location>
</feature>
<dbReference type="PANTHER" id="PTHR34580:SF3">
    <property type="entry name" value="PROTEIN PAFB"/>
    <property type="match status" value="1"/>
</dbReference>
<dbReference type="Proteomes" id="UP000198960">
    <property type="component" value="Unassembled WGS sequence"/>
</dbReference>
<keyword evidence="4" id="KW-1185">Reference proteome</keyword>
<dbReference type="EMBL" id="FOEE01000002">
    <property type="protein sequence ID" value="SEO58784.1"/>
    <property type="molecule type" value="Genomic_DNA"/>
</dbReference>
<feature type="compositionally biased region" description="Low complexity" evidence="1">
    <location>
        <begin position="177"/>
        <end position="188"/>
    </location>
</feature>
<feature type="domain" description="WYL" evidence="2">
    <location>
        <begin position="90"/>
        <end position="155"/>
    </location>
</feature>
<protein>
    <submittedName>
        <fullName evidence="3">WYL domain-containing protein</fullName>
    </submittedName>
</protein>